<name>A0A6V8SHG0_9CLOT</name>
<keyword evidence="10" id="KW-1185">Reference proteome</keyword>
<evidence type="ECO:0000313" key="10">
    <source>
        <dbReference type="Proteomes" id="UP000580568"/>
    </source>
</evidence>
<evidence type="ECO:0000256" key="7">
    <source>
        <dbReference type="SAM" id="Phobius"/>
    </source>
</evidence>
<dbReference type="EMBL" id="BLZR01000001">
    <property type="protein sequence ID" value="GFP76032.1"/>
    <property type="molecule type" value="Genomic_DNA"/>
</dbReference>
<keyword evidence="4 7" id="KW-0812">Transmembrane</keyword>
<feature type="transmembrane region" description="Helical" evidence="7">
    <location>
        <begin position="220"/>
        <end position="240"/>
    </location>
</feature>
<feature type="transmembrane region" description="Helical" evidence="7">
    <location>
        <begin position="133"/>
        <end position="154"/>
    </location>
</feature>
<dbReference type="Gene3D" id="1.20.1250.20">
    <property type="entry name" value="MFS general substrate transporter like domains"/>
    <property type="match status" value="1"/>
</dbReference>
<sequence length="488" mass="53162">MDSRKNSIITALMVAMFLGAVEGTVVTTAVPSIVKSLNGFELISWVFSAYMLTSAISTPVYGKLSDLYGRKLMLSIAISIFLLGSFLCGFSTNMYLLIFFRALQGLGAGGIFTISYTIVGDVFTLAERAKVQGWLSSVWGIASLVGPFLGGFFIDYLSWNWIFFINIPFGILCIILLQKNLQESFEKKSHKIDYIGTITLSFAILFILLSILFAEKSHSLFSNNIIVCLIISISMLVLFCKVEKKAEEPIIPFEIFTKTNTVTNIIGFLASAVLIGCDVYMPIYIQNILGKSATISGLSLAPMSISWLVAAVVLGKAITKYGERTTTIFSFIVLIIGSVLLATLGANSPLFLSMTYTFILGAGFGGAFTIITIIVQSSVEFNMRGAATASNTLLRTLGQTIGVSVFGSMFNLSIINYFSKIGITNIDPNNLYTSAEGKIKYTVDSVINSQISGIKSIFFILVIISVVCLVLSFMLPNKLKKINDINQD</sequence>
<feature type="transmembrane region" description="Helical" evidence="7">
    <location>
        <begin position="326"/>
        <end position="344"/>
    </location>
</feature>
<dbReference type="PANTHER" id="PTHR23501:SF191">
    <property type="entry name" value="VACUOLAR BASIC AMINO ACID TRANSPORTER 4"/>
    <property type="match status" value="1"/>
</dbReference>
<feature type="transmembrane region" description="Helical" evidence="7">
    <location>
        <begin position="106"/>
        <end position="126"/>
    </location>
</feature>
<feature type="domain" description="Major facilitator superfamily (MFS) profile" evidence="8">
    <location>
        <begin position="8"/>
        <end position="480"/>
    </location>
</feature>
<keyword evidence="5 7" id="KW-1133">Transmembrane helix</keyword>
<comment type="subcellular location">
    <subcellularLocation>
        <location evidence="1">Cell membrane</location>
        <topology evidence="1">Multi-pass membrane protein</topology>
    </subcellularLocation>
</comment>
<feature type="transmembrane region" description="Helical" evidence="7">
    <location>
        <begin position="261"/>
        <end position="283"/>
    </location>
</feature>
<dbReference type="FunFam" id="1.20.1720.10:FF:000004">
    <property type="entry name" value="EmrB/QacA family drug resistance transporter"/>
    <property type="match status" value="1"/>
</dbReference>
<evidence type="ECO:0000256" key="2">
    <source>
        <dbReference type="ARBA" id="ARBA00022448"/>
    </source>
</evidence>
<accession>A0A6V8SHG0</accession>
<feature type="transmembrane region" description="Helical" evidence="7">
    <location>
        <begin position="295"/>
        <end position="314"/>
    </location>
</feature>
<keyword evidence="3" id="KW-1003">Cell membrane</keyword>
<feature type="transmembrane region" description="Helical" evidence="7">
    <location>
        <begin position="160"/>
        <end position="180"/>
    </location>
</feature>
<feature type="transmembrane region" description="Helical" evidence="7">
    <location>
        <begin position="350"/>
        <end position="375"/>
    </location>
</feature>
<feature type="transmembrane region" description="Helical" evidence="7">
    <location>
        <begin position="192"/>
        <end position="214"/>
    </location>
</feature>
<keyword evidence="2" id="KW-0813">Transport</keyword>
<dbReference type="RefSeq" id="WP_183277492.1">
    <property type="nucleotide sequence ID" value="NZ_BLZR01000001.1"/>
</dbReference>
<feature type="transmembrane region" description="Helical" evidence="7">
    <location>
        <begin position="396"/>
        <end position="418"/>
    </location>
</feature>
<organism evidence="9 10">
    <name type="scientific">Clostridium fungisolvens</name>
    <dbReference type="NCBI Taxonomy" id="1604897"/>
    <lineage>
        <taxon>Bacteria</taxon>
        <taxon>Bacillati</taxon>
        <taxon>Bacillota</taxon>
        <taxon>Clostridia</taxon>
        <taxon>Eubacteriales</taxon>
        <taxon>Clostridiaceae</taxon>
        <taxon>Clostridium</taxon>
    </lineage>
</organism>
<dbReference type="CDD" id="cd17502">
    <property type="entry name" value="MFS_Azr1_MDR_like"/>
    <property type="match status" value="1"/>
</dbReference>
<dbReference type="SUPFAM" id="SSF103473">
    <property type="entry name" value="MFS general substrate transporter"/>
    <property type="match status" value="1"/>
</dbReference>
<feature type="transmembrane region" description="Helical" evidence="7">
    <location>
        <begin position="42"/>
        <end position="62"/>
    </location>
</feature>
<dbReference type="Gene3D" id="1.20.1720.10">
    <property type="entry name" value="Multidrug resistance protein D"/>
    <property type="match status" value="1"/>
</dbReference>
<evidence type="ECO:0000256" key="6">
    <source>
        <dbReference type="ARBA" id="ARBA00023136"/>
    </source>
</evidence>
<feature type="transmembrane region" description="Helical" evidence="7">
    <location>
        <begin position="457"/>
        <end position="475"/>
    </location>
</feature>
<dbReference type="AlphaFoldDB" id="A0A6V8SHG0"/>
<feature type="transmembrane region" description="Helical" evidence="7">
    <location>
        <begin position="74"/>
        <end position="100"/>
    </location>
</feature>
<dbReference type="GO" id="GO:0005886">
    <property type="term" value="C:plasma membrane"/>
    <property type="evidence" value="ECO:0007669"/>
    <property type="project" value="UniProtKB-SubCell"/>
</dbReference>
<dbReference type="InterPro" id="IPR020846">
    <property type="entry name" value="MFS_dom"/>
</dbReference>
<dbReference type="Pfam" id="PF07690">
    <property type="entry name" value="MFS_1"/>
    <property type="match status" value="1"/>
</dbReference>
<keyword evidence="6 7" id="KW-0472">Membrane</keyword>
<reference evidence="9 10" key="1">
    <citation type="submission" date="2020-07" db="EMBL/GenBank/DDBJ databases">
        <title>A new beta-1,3-glucan-decomposing anaerobic bacterium isolated from anoxic soil subjected to biological soil disinfestation.</title>
        <authorList>
            <person name="Ueki A."/>
            <person name="Tonouchi A."/>
        </authorList>
    </citation>
    <scope>NUCLEOTIDE SEQUENCE [LARGE SCALE GENOMIC DNA]</scope>
    <source>
        <strain evidence="9 10">TW1</strain>
    </source>
</reference>
<evidence type="ECO:0000313" key="9">
    <source>
        <dbReference type="EMBL" id="GFP76032.1"/>
    </source>
</evidence>
<dbReference type="GO" id="GO:0022857">
    <property type="term" value="F:transmembrane transporter activity"/>
    <property type="evidence" value="ECO:0007669"/>
    <property type="project" value="InterPro"/>
</dbReference>
<dbReference type="PROSITE" id="PS50850">
    <property type="entry name" value="MFS"/>
    <property type="match status" value="1"/>
</dbReference>
<evidence type="ECO:0000259" key="8">
    <source>
        <dbReference type="PROSITE" id="PS50850"/>
    </source>
</evidence>
<dbReference type="Proteomes" id="UP000580568">
    <property type="component" value="Unassembled WGS sequence"/>
</dbReference>
<comment type="caution">
    <text evidence="9">The sequence shown here is derived from an EMBL/GenBank/DDBJ whole genome shotgun (WGS) entry which is preliminary data.</text>
</comment>
<dbReference type="InterPro" id="IPR011701">
    <property type="entry name" value="MFS"/>
</dbReference>
<evidence type="ECO:0000256" key="4">
    <source>
        <dbReference type="ARBA" id="ARBA00022692"/>
    </source>
</evidence>
<proteinExistence type="predicted"/>
<gene>
    <name evidence="9" type="ORF">bsdtw1_02126</name>
</gene>
<dbReference type="InterPro" id="IPR036259">
    <property type="entry name" value="MFS_trans_sf"/>
</dbReference>
<dbReference type="PANTHER" id="PTHR23501">
    <property type="entry name" value="MAJOR FACILITATOR SUPERFAMILY"/>
    <property type="match status" value="1"/>
</dbReference>
<dbReference type="PRINTS" id="PR01036">
    <property type="entry name" value="TCRTETB"/>
</dbReference>
<evidence type="ECO:0000256" key="5">
    <source>
        <dbReference type="ARBA" id="ARBA00022989"/>
    </source>
</evidence>
<evidence type="ECO:0000256" key="1">
    <source>
        <dbReference type="ARBA" id="ARBA00004651"/>
    </source>
</evidence>
<evidence type="ECO:0000256" key="3">
    <source>
        <dbReference type="ARBA" id="ARBA00022475"/>
    </source>
</evidence>
<protein>
    <submittedName>
        <fullName evidence="9">Multidrug resistance protein 3</fullName>
    </submittedName>
</protein>